<organism evidence="1 2">
    <name type="scientific">Hexamita inflata</name>
    <dbReference type="NCBI Taxonomy" id="28002"/>
    <lineage>
        <taxon>Eukaryota</taxon>
        <taxon>Metamonada</taxon>
        <taxon>Diplomonadida</taxon>
        <taxon>Hexamitidae</taxon>
        <taxon>Hexamitinae</taxon>
        <taxon>Hexamita</taxon>
    </lineage>
</organism>
<sequence>MNRITIQQLVEAIAFILKMKQTPNFKHKVALCAMMLSDILYQKLFQKLSQELNVEITILHKIFVEQIVMKQLLKNNDNNHVESPEGSGHKLIIAHMRKPSSSSLEIQNQFVTAVKQVLFERGCSLNAFMNHKQLCLMVNEHLKENRPLFFWREVRILIPEKTEIQLREYYQKSFLRHMYEESISVQDKIILCNLMSQMAGAKPSKIADEFVKIVGTGKYFYRNIIMYIVNKKEK</sequence>
<evidence type="ECO:0000313" key="2">
    <source>
        <dbReference type="Proteomes" id="UP001642409"/>
    </source>
</evidence>
<keyword evidence="2" id="KW-1185">Reference proteome</keyword>
<dbReference type="EMBL" id="CAXDID020000011">
    <property type="protein sequence ID" value="CAL5979853.1"/>
    <property type="molecule type" value="Genomic_DNA"/>
</dbReference>
<comment type="caution">
    <text evidence="1">The sequence shown here is derived from an EMBL/GenBank/DDBJ whole genome shotgun (WGS) entry which is preliminary data.</text>
</comment>
<name>A0ABP1GYS0_9EUKA</name>
<reference evidence="1 2" key="1">
    <citation type="submission" date="2024-07" db="EMBL/GenBank/DDBJ databases">
        <authorList>
            <person name="Akdeniz Z."/>
        </authorList>
    </citation>
    <scope>NUCLEOTIDE SEQUENCE [LARGE SCALE GENOMIC DNA]</scope>
</reference>
<evidence type="ECO:0000313" key="1">
    <source>
        <dbReference type="EMBL" id="CAL5979853.1"/>
    </source>
</evidence>
<proteinExistence type="predicted"/>
<protein>
    <submittedName>
        <fullName evidence="1">Hypothetical_protein</fullName>
    </submittedName>
</protein>
<accession>A0ABP1GYS0</accession>
<dbReference type="Proteomes" id="UP001642409">
    <property type="component" value="Unassembled WGS sequence"/>
</dbReference>
<gene>
    <name evidence="1" type="ORF">HINF_LOCUS5899</name>
</gene>